<evidence type="ECO:0000256" key="6">
    <source>
        <dbReference type="ARBA" id="ARBA00022691"/>
    </source>
</evidence>
<dbReference type="UniPathway" id="UPA00392"/>
<dbReference type="NCBIfam" id="TIGR00113">
    <property type="entry name" value="queA"/>
    <property type="match status" value="1"/>
</dbReference>
<evidence type="ECO:0000313" key="18">
    <source>
        <dbReference type="Proteomes" id="UP000055014"/>
    </source>
</evidence>
<name>A0A101GYM9_9BACT</name>
<dbReference type="Gene3D" id="3.40.1780.10">
    <property type="entry name" value="QueA-like"/>
    <property type="match status" value="1"/>
</dbReference>
<dbReference type="HAMAP" id="MF_00113">
    <property type="entry name" value="QueA"/>
    <property type="match status" value="1"/>
</dbReference>
<keyword evidence="4 13" id="KW-0963">Cytoplasm</keyword>
<reference evidence="14 19" key="3">
    <citation type="journal article" date="2018" name="Nat. Biotechnol.">
        <title>A standardized bacterial taxonomy based on genome phylogeny substantially revises the tree of life.</title>
        <authorList>
            <person name="Parks D.H."/>
            <person name="Chuvochina M."/>
            <person name="Waite D.W."/>
            <person name="Rinke C."/>
            <person name="Skarshewski A."/>
            <person name="Chaumeil P.A."/>
            <person name="Hugenholtz P."/>
        </authorList>
    </citation>
    <scope>NUCLEOTIDE SEQUENCE [LARGE SCALE GENOMIC DNA]</scope>
    <source>
        <strain evidence="14">UBA9905</strain>
    </source>
</reference>
<evidence type="ECO:0000256" key="13">
    <source>
        <dbReference type="HAMAP-Rule" id="MF_00113"/>
    </source>
</evidence>
<evidence type="ECO:0000256" key="7">
    <source>
        <dbReference type="ARBA" id="ARBA00022785"/>
    </source>
</evidence>
<dbReference type="Gene3D" id="2.40.10.240">
    <property type="entry name" value="QueA-like"/>
    <property type="match status" value="1"/>
</dbReference>
<evidence type="ECO:0000256" key="10">
    <source>
        <dbReference type="ARBA" id="ARBA00066503"/>
    </source>
</evidence>
<dbReference type="InterPro" id="IPR036100">
    <property type="entry name" value="QueA_sf"/>
</dbReference>
<dbReference type="PATRIC" id="fig|1236046.5.peg.1075"/>
<evidence type="ECO:0000313" key="16">
    <source>
        <dbReference type="EMBL" id="KUK88668.1"/>
    </source>
</evidence>
<evidence type="ECO:0000256" key="11">
    <source>
        <dbReference type="ARBA" id="ARBA00069325"/>
    </source>
</evidence>
<dbReference type="FunFam" id="3.40.1780.10:FF:000001">
    <property type="entry name" value="S-adenosylmethionine:tRNA ribosyltransferase-isomerase"/>
    <property type="match status" value="1"/>
</dbReference>
<dbReference type="AlphaFoldDB" id="A0A101GYM9"/>
<reference evidence="17 18" key="2">
    <citation type="journal article" date="2015" name="MBio">
        <title>Genome-Resolved Metagenomic Analysis Reveals Roles for Candidate Phyla and Other Microbial Community Members in Biogeochemical Transformations in Oil Reservoirs.</title>
        <authorList>
            <person name="Hu P."/>
            <person name="Tom L."/>
            <person name="Singh A."/>
            <person name="Thomas B.C."/>
            <person name="Baker B.J."/>
            <person name="Piceno Y.M."/>
            <person name="Andersen G.L."/>
            <person name="Banfield J.F."/>
        </authorList>
    </citation>
    <scope>NUCLEOTIDE SEQUENCE [LARGE SCALE GENOMIC DNA]</scope>
</reference>
<evidence type="ECO:0000256" key="3">
    <source>
        <dbReference type="ARBA" id="ARBA00011245"/>
    </source>
</evidence>
<dbReference type="Proteomes" id="UP000054260">
    <property type="component" value="Unassembled WGS sequence"/>
</dbReference>
<evidence type="ECO:0000256" key="9">
    <source>
        <dbReference type="ARBA" id="ARBA00061210"/>
    </source>
</evidence>
<evidence type="ECO:0000313" key="19">
    <source>
        <dbReference type="Proteomes" id="UP000264215"/>
    </source>
</evidence>
<dbReference type="PANTHER" id="PTHR30307:SF0">
    <property type="entry name" value="S-ADENOSYLMETHIONINE:TRNA RIBOSYLTRANSFERASE-ISOMERASE"/>
    <property type="match status" value="1"/>
</dbReference>
<dbReference type="InterPro" id="IPR042119">
    <property type="entry name" value="QueA_dom2"/>
</dbReference>
<evidence type="ECO:0000256" key="1">
    <source>
        <dbReference type="ARBA" id="ARBA00004496"/>
    </source>
</evidence>
<keyword evidence="5 13" id="KW-0808">Transferase</keyword>
<evidence type="ECO:0000256" key="4">
    <source>
        <dbReference type="ARBA" id="ARBA00022490"/>
    </source>
</evidence>
<comment type="pathway">
    <text evidence="2 13">tRNA modification; tRNA-queuosine biosynthesis.</text>
</comment>
<dbReference type="PANTHER" id="PTHR30307">
    <property type="entry name" value="S-ADENOSYLMETHIONINE:TRNA RIBOSYLTRANSFERASE-ISOMERASE"/>
    <property type="match status" value="1"/>
</dbReference>
<comment type="catalytic activity">
    <reaction evidence="8 13">
        <text>7-aminomethyl-7-carbaguanosine(34) in tRNA + S-adenosyl-L-methionine = epoxyqueuosine(34) in tRNA + adenine + L-methionine + 2 H(+)</text>
        <dbReference type="Rhea" id="RHEA:32155"/>
        <dbReference type="Rhea" id="RHEA-COMP:10342"/>
        <dbReference type="Rhea" id="RHEA-COMP:18582"/>
        <dbReference type="ChEBI" id="CHEBI:15378"/>
        <dbReference type="ChEBI" id="CHEBI:16708"/>
        <dbReference type="ChEBI" id="CHEBI:57844"/>
        <dbReference type="ChEBI" id="CHEBI:59789"/>
        <dbReference type="ChEBI" id="CHEBI:82833"/>
        <dbReference type="ChEBI" id="CHEBI:194443"/>
        <dbReference type="EC" id="2.4.99.17"/>
    </reaction>
</comment>
<dbReference type="EC" id="2.4.99.17" evidence="10 13"/>
<dbReference type="SUPFAM" id="SSF111337">
    <property type="entry name" value="QueA-like"/>
    <property type="match status" value="1"/>
</dbReference>
<evidence type="ECO:0000256" key="2">
    <source>
        <dbReference type="ARBA" id="ARBA00004691"/>
    </source>
</evidence>
<comment type="caution">
    <text evidence="15">The sequence shown here is derived from an EMBL/GenBank/DDBJ whole genome shotgun (WGS) entry which is preliminary data.</text>
</comment>
<comment type="similarity">
    <text evidence="9 13">Belongs to the QueA family.</text>
</comment>
<dbReference type="GO" id="GO:0051075">
    <property type="term" value="F:S-adenosylmethionine:tRNA ribosyltransferase-isomerase activity"/>
    <property type="evidence" value="ECO:0007669"/>
    <property type="project" value="UniProtKB-EC"/>
</dbReference>
<dbReference type="Pfam" id="PF02547">
    <property type="entry name" value="Queuosine_synth"/>
    <property type="match status" value="1"/>
</dbReference>
<protein>
    <recommendedName>
        <fullName evidence="11 13">S-adenosylmethionine:tRNA ribosyltransferase-isomerase</fullName>
        <ecNumber evidence="10 13">2.4.99.17</ecNumber>
    </recommendedName>
    <alternativeName>
        <fullName evidence="12 13">Queuosine biosynthesis protein QueA</fullName>
    </alternativeName>
</protein>
<dbReference type="Proteomes" id="UP000264215">
    <property type="component" value="Unassembled WGS sequence"/>
</dbReference>
<evidence type="ECO:0000313" key="14">
    <source>
        <dbReference type="EMBL" id="HCO69500.1"/>
    </source>
</evidence>
<evidence type="ECO:0000256" key="12">
    <source>
        <dbReference type="ARBA" id="ARBA00076160"/>
    </source>
</evidence>
<dbReference type="GO" id="GO:0005737">
    <property type="term" value="C:cytoplasm"/>
    <property type="evidence" value="ECO:0007669"/>
    <property type="project" value="UniProtKB-SubCell"/>
</dbReference>
<accession>A0A101GYM9</accession>
<dbReference type="InterPro" id="IPR003699">
    <property type="entry name" value="QueA"/>
</dbReference>
<organism evidence="15 17">
    <name type="scientific">Mesotoga infera</name>
    <dbReference type="NCBI Taxonomy" id="1236046"/>
    <lineage>
        <taxon>Bacteria</taxon>
        <taxon>Thermotogati</taxon>
        <taxon>Thermotogota</taxon>
        <taxon>Thermotogae</taxon>
        <taxon>Kosmotogales</taxon>
        <taxon>Kosmotogaceae</taxon>
        <taxon>Mesotoga</taxon>
    </lineage>
</organism>
<dbReference type="Proteomes" id="UP000055014">
    <property type="component" value="Unassembled WGS sequence"/>
</dbReference>
<dbReference type="EMBL" id="LGGW01000128">
    <property type="protein sequence ID" value="KUK88668.1"/>
    <property type="molecule type" value="Genomic_DNA"/>
</dbReference>
<dbReference type="EMBL" id="DQBS01000068">
    <property type="protein sequence ID" value="HCO69500.1"/>
    <property type="molecule type" value="Genomic_DNA"/>
</dbReference>
<comment type="subcellular location">
    <subcellularLocation>
        <location evidence="1 13">Cytoplasm</location>
    </subcellularLocation>
</comment>
<evidence type="ECO:0000256" key="8">
    <source>
        <dbReference type="ARBA" id="ARBA00052751"/>
    </source>
</evidence>
<dbReference type="InterPro" id="IPR042118">
    <property type="entry name" value="QueA_dom1"/>
</dbReference>
<sequence>MKVSEFDYDLPEELIAQEPAVPRDSSRLLVVDRKSGVLEHRVFAEIVEFLRPGDVVVLNNSRVIPARLLGMKETGGKVEAVLIERVGRGLWKAIVRPGSKIKPGNELLFSGISCSVVEHCEDSGRILDFHGASDEEIKESGLLAIPPYIQTYPENPESYQTVYSRPEGSVAAPTAGLHFTESLLETLTGKGVAVEFITLHVGIGTFRPVKSELIEEHKMHGEYYTVSSEAAETINKAKADKRRIIAVGTTTVRTLESIAARHGSVVSDSGQTNIFIYPPYDFKIVDSLVTNFHLPKSTLLMLVSAFAGRELILSAYREAISRRYRFFSFGDACLLL</sequence>
<evidence type="ECO:0000313" key="15">
    <source>
        <dbReference type="EMBL" id="KUK67098.1"/>
    </source>
</evidence>
<comment type="subunit">
    <text evidence="3 13">Monomer.</text>
</comment>
<dbReference type="GO" id="GO:0008616">
    <property type="term" value="P:tRNA queuosine(34) biosynthetic process"/>
    <property type="evidence" value="ECO:0007669"/>
    <property type="project" value="UniProtKB-UniRule"/>
</dbReference>
<keyword evidence="7 13" id="KW-0671">Queuosine biosynthesis</keyword>
<reference evidence="15" key="1">
    <citation type="journal article" date="2015" name="MBio">
        <title>Genome-resolved metagenomic analysis reveals roles for candidate phyla and other microbial community members in biogeochemical transformations in oil reservoirs.</title>
        <authorList>
            <person name="Hu P."/>
            <person name="Tom L."/>
            <person name="Singh A."/>
            <person name="Thomas B.C."/>
            <person name="Baker B.J."/>
            <person name="Piceno Y.M."/>
            <person name="Andersen G.L."/>
            <person name="Banfield J.F."/>
        </authorList>
    </citation>
    <scope>NUCLEOTIDE SEQUENCE [LARGE SCALE GENOMIC DNA]</scope>
    <source>
        <strain evidence="15">46_47</strain>
        <strain evidence="16">46_70</strain>
    </source>
</reference>
<keyword evidence="6 13" id="KW-0949">S-adenosyl-L-methionine</keyword>
<dbReference type="NCBIfam" id="NF001140">
    <property type="entry name" value="PRK00147.1"/>
    <property type="match status" value="1"/>
</dbReference>
<evidence type="ECO:0000313" key="17">
    <source>
        <dbReference type="Proteomes" id="UP000054260"/>
    </source>
</evidence>
<dbReference type="EMBL" id="LGGH01000129">
    <property type="protein sequence ID" value="KUK67098.1"/>
    <property type="molecule type" value="Genomic_DNA"/>
</dbReference>
<comment type="function">
    <text evidence="13">Transfers and isomerizes the ribose moiety from AdoMet to the 7-aminomethyl group of 7-deazaguanine (preQ1-tRNA) to give epoxyqueuosine (oQ-tRNA).</text>
</comment>
<gene>
    <name evidence="13" type="primary">queA</name>
    <name evidence="14" type="ORF">DIT26_02770</name>
    <name evidence="15" type="ORF">XD86_0901</name>
    <name evidence="16" type="ORF">XE02_1213</name>
</gene>
<keyword evidence="15" id="KW-0413">Isomerase</keyword>
<proteinExistence type="inferred from homology"/>
<evidence type="ECO:0000256" key="5">
    <source>
        <dbReference type="ARBA" id="ARBA00022679"/>
    </source>
</evidence>